<evidence type="ECO:0000313" key="3">
    <source>
        <dbReference type="Proteomes" id="UP000018895"/>
    </source>
</evidence>
<gene>
    <name evidence="2" type="ORF">JCM9152_3585</name>
</gene>
<feature type="transmembrane region" description="Helical" evidence="1">
    <location>
        <begin position="208"/>
        <end position="233"/>
    </location>
</feature>
<dbReference type="RefSeq" id="WP_035346311.1">
    <property type="nucleotide sequence ID" value="NZ_BAUU01000028.1"/>
</dbReference>
<dbReference type="OrthoDB" id="2435178at2"/>
<evidence type="ECO:0008006" key="4">
    <source>
        <dbReference type="Google" id="ProtNLM"/>
    </source>
</evidence>
<accession>W4QL53</accession>
<dbReference type="STRING" id="1236971.JCM9152_3585"/>
<sequence length="264" mass="30172">MFSKLTEKDFLVLRGPFESGRQSPVSLGSAMILAIFGQALLVFLSFFIGNYSVLPFTDTLVAIHFWITVVIVALTIVYSFPYFYKNHQKSQYLLSVFTAQNLFTLSPYILILLTMGAKLPEDYILEHIVIFIYITAGVGVILFIATCIRFYILLMKGAYRKGSSRDRLRGKFEGKINMASIGAGSIGVVASVQYLMRNVDFMDYEVLFIIAIFLLIFYTMIFILPEQLVILYCKYRFKSFNFRPSGKYLTLIPLQETDKDEKNA</sequence>
<feature type="transmembrane region" description="Helical" evidence="1">
    <location>
        <begin position="27"/>
        <end position="48"/>
    </location>
</feature>
<dbReference type="Proteomes" id="UP000018895">
    <property type="component" value="Unassembled WGS sequence"/>
</dbReference>
<evidence type="ECO:0000256" key="1">
    <source>
        <dbReference type="SAM" id="Phobius"/>
    </source>
</evidence>
<evidence type="ECO:0000313" key="2">
    <source>
        <dbReference type="EMBL" id="GAE32069.1"/>
    </source>
</evidence>
<keyword evidence="1" id="KW-1133">Transmembrane helix</keyword>
<reference evidence="2" key="1">
    <citation type="journal article" date="2014" name="Genome Announc.">
        <title>Draft Genome Sequences of Three Alkaliphilic Bacillus Strains, Bacillus wakoensis JCM 9140T, Bacillus akibai JCM 9157T, and Bacillus hemicellulosilyticus JCM 9152T.</title>
        <authorList>
            <person name="Yuki M."/>
            <person name="Oshima K."/>
            <person name="Suda W."/>
            <person name="Oshida Y."/>
            <person name="Kitamura K."/>
            <person name="Iida T."/>
            <person name="Hattori M."/>
            <person name="Ohkuma M."/>
        </authorList>
    </citation>
    <scope>NUCLEOTIDE SEQUENCE [LARGE SCALE GENOMIC DNA]</scope>
    <source>
        <strain evidence="2">JCM 9152</strain>
    </source>
</reference>
<keyword evidence="1" id="KW-0472">Membrane</keyword>
<dbReference type="EMBL" id="BAUU01000028">
    <property type="protein sequence ID" value="GAE32069.1"/>
    <property type="molecule type" value="Genomic_DNA"/>
</dbReference>
<feature type="transmembrane region" description="Helical" evidence="1">
    <location>
        <begin position="92"/>
        <end position="116"/>
    </location>
</feature>
<name>W4QL53_9BACI</name>
<keyword evidence="3" id="KW-1185">Reference proteome</keyword>
<keyword evidence="1" id="KW-0812">Transmembrane</keyword>
<organism evidence="2 3">
    <name type="scientific">Halalkalibacter hemicellulosilyticusJCM 9152</name>
    <dbReference type="NCBI Taxonomy" id="1236971"/>
    <lineage>
        <taxon>Bacteria</taxon>
        <taxon>Bacillati</taxon>
        <taxon>Bacillota</taxon>
        <taxon>Bacilli</taxon>
        <taxon>Bacillales</taxon>
        <taxon>Bacillaceae</taxon>
        <taxon>Halalkalibacter</taxon>
    </lineage>
</organism>
<comment type="caution">
    <text evidence="2">The sequence shown here is derived from an EMBL/GenBank/DDBJ whole genome shotgun (WGS) entry which is preliminary data.</text>
</comment>
<feature type="transmembrane region" description="Helical" evidence="1">
    <location>
        <begin position="60"/>
        <end position="80"/>
    </location>
</feature>
<feature type="transmembrane region" description="Helical" evidence="1">
    <location>
        <begin position="176"/>
        <end position="196"/>
    </location>
</feature>
<feature type="transmembrane region" description="Helical" evidence="1">
    <location>
        <begin position="128"/>
        <end position="155"/>
    </location>
</feature>
<proteinExistence type="predicted"/>
<dbReference type="AlphaFoldDB" id="W4QL53"/>
<protein>
    <recommendedName>
        <fullName evidence="4">ABC transporter ATPase</fullName>
    </recommendedName>
</protein>